<comment type="caution">
    <text evidence="2">The sequence shown here is derived from an EMBL/GenBank/DDBJ whole genome shotgun (WGS) entry which is preliminary data.</text>
</comment>
<dbReference type="Pfam" id="PF10948">
    <property type="entry name" value="DUF2635"/>
    <property type="match status" value="1"/>
</dbReference>
<sequence length="66" mass="7687">MTRRHTVQESYLKPRDGLQVRKPDGRVLAAEGERVALTSYWRRRLRDGDVVEARPPRKPSKAESKE</sequence>
<reference evidence="2 3" key="1">
    <citation type="submission" date="2018-05" db="EMBL/GenBank/DDBJ databases">
        <title>Spiribacter halobius sp. nov., a moderately halophilic bacterium isolated from marine solar saltern.</title>
        <authorList>
            <person name="Zheng W.-S."/>
            <person name="Lu D.-C."/>
            <person name="Du Z.-J."/>
        </authorList>
    </citation>
    <scope>NUCLEOTIDE SEQUENCE [LARGE SCALE GENOMIC DNA]</scope>
    <source>
        <strain evidence="2 3">E85</strain>
    </source>
</reference>
<evidence type="ECO:0000313" key="3">
    <source>
        <dbReference type="Proteomes" id="UP000245474"/>
    </source>
</evidence>
<protein>
    <submittedName>
        <fullName evidence="2">DUF2635 domain-containing protein</fullName>
    </submittedName>
</protein>
<name>A0A2U2N1C8_9GAMM</name>
<organism evidence="2 3">
    <name type="scientific">Sediminicurvatus halobius</name>
    <dbReference type="NCBI Taxonomy" id="2182432"/>
    <lineage>
        <taxon>Bacteria</taxon>
        <taxon>Pseudomonadati</taxon>
        <taxon>Pseudomonadota</taxon>
        <taxon>Gammaproteobacteria</taxon>
        <taxon>Chromatiales</taxon>
        <taxon>Ectothiorhodospiraceae</taxon>
        <taxon>Sediminicurvatus</taxon>
    </lineage>
</organism>
<accession>A0A2U2N1C8</accession>
<keyword evidence="3" id="KW-1185">Reference proteome</keyword>
<dbReference type="InterPro" id="IPR024400">
    <property type="entry name" value="DUF2635"/>
</dbReference>
<feature type="region of interest" description="Disordered" evidence="1">
    <location>
        <begin position="46"/>
        <end position="66"/>
    </location>
</feature>
<dbReference type="EMBL" id="QFFI01000015">
    <property type="protein sequence ID" value="PWG62858.1"/>
    <property type="molecule type" value="Genomic_DNA"/>
</dbReference>
<dbReference type="Proteomes" id="UP000245474">
    <property type="component" value="Unassembled WGS sequence"/>
</dbReference>
<evidence type="ECO:0000256" key="1">
    <source>
        <dbReference type="SAM" id="MobiDB-lite"/>
    </source>
</evidence>
<gene>
    <name evidence="2" type="ORF">DEM34_10860</name>
</gene>
<evidence type="ECO:0000313" key="2">
    <source>
        <dbReference type="EMBL" id="PWG62858.1"/>
    </source>
</evidence>
<dbReference type="OrthoDB" id="8689507at2"/>
<dbReference type="AlphaFoldDB" id="A0A2U2N1C8"/>
<proteinExistence type="predicted"/>